<evidence type="ECO:0000256" key="1">
    <source>
        <dbReference type="SAM" id="SignalP"/>
    </source>
</evidence>
<dbReference type="GeneID" id="118418166"/>
<organism evidence="2 3">
    <name type="scientific">Branchiostoma floridae</name>
    <name type="common">Florida lancelet</name>
    <name type="synonym">Amphioxus</name>
    <dbReference type="NCBI Taxonomy" id="7739"/>
    <lineage>
        <taxon>Eukaryota</taxon>
        <taxon>Metazoa</taxon>
        <taxon>Chordata</taxon>
        <taxon>Cephalochordata</taxon>
        <taxon>Leptocardii</taxon>
        <taxon>Amphioxiformes</taxon>
        <taxon>Branchiostomatidae</taxon>
        <taxon>Branchiostoma</taxon>
    </lineage>
</organism>
<feature type="signal peptide" evidence="1">
    <location>
        <begin position="1"/>
        <end position="18"/>
    </location>
</feature>
<gene>
    <name evidence="3" type="primary">LOC118418166</name>
</gene>
<keyword evidence="1" id="KW-0732">Signal</keyword>
<protein>
    <submittedName>
        <fullName evidence="3">Uncharacterized protein LOC118418166</fullName>
    </submittedName>
</protein>
<accession>A0A9J7MUZ9</accession>
<feature type="chain" id="PRO_5039911235" evidence="1">
    <location>
        <begin position="19"/>
        <end position="170"/>
    </location>
</feature>
<dbReference type="RefSeq" id="XP_035679895.1">
    <property type="nucleotide sequence ID" value="XM_035824002.1"/>
</dbReference>
<reference evidence="3" key="2">
    <citation type="submission" date="2025-08" db="UniProtKB">
        <authorList>
            <consortium name="RefSeq"/>
        </authorList>
    </citation>
    <scope>IDENTIFICATION</scope>
    <source>
        <strain evidence="3">S238N-H82</strain>
        <tissue evidence="3">Testes</tissue>
    </source>
</reference>
<reference evidence="2" key="1">
    <citation type="journal article" date="2020" name="Nat. Ecol. Evol.">
        <title>Deeply conserved synteny resolves early events in vertebrate evolution.</title>
        <authorList>
            <person name="Simakov O."/>
            <person name="Marletaz F."/>
            <person name="Yue J.X."/>
            <person name="O'Connell B."/>
            <person name="Jenkins J."/>
            <person name="Brandt A."/>
            <person name="Calef R."/>
            <person name="Tung C.H."/>
            <person name="Huang T.K."/>
            <person name="Schmutz J."/>
            <person name="Satoh N."/>
            <person name="Yu J.K."/>
            <person name="Putnam N.H."/>
            <person name="Green R.E."/>
            <person name="Rokhsar D.S."/>
        </authorList>
    </citation>
    <scope>NUCLEOTIDE SEQUENCE [LARGE SCALE GENOMIC DNA]</scope>
    <source>
        <strain evidence="2">S238N-H82</strain>
    </source>
</reference>
<dbReference type="Proteomes" id="UP000001554">
    <property type="component" value="Chromosome 6"/>
</dbReference>
<evidence type="ECO:0000313" key="3">
    <source>
        <dbReference type="RefSeq" id="XP_035679895.1"/>
    </source>
</evidence>
<dbReference type="OrthoDB" id="10035327at2759"/>
<dbReference type="PANTHER" id="PTHR37155">
    <property type="entry name" value="MUCIN 26B"/>
    <property type="match status" value="1"/>
</dbReference>
<evidence type="ECO:0000313" key="2">
    <source>
        <dbReference type="Proteomes" id="UP000001554"/>
    </source>
</evidence>
<sequence length="170" mass="17972">MRLLVVAALAAALALAESAALDKKAVVGEELLDELEKMVAAKVKEKEWPPLCVWDKSGCDISGFTKTLADQDDIAVSGYGLSIPDAIQLVGAHLDHETGQIDDVAALGADIAAAGSYHAGRMVGYEDAVTGVSAALGLEEKKSLPASKKNVEVAELLQKLREYVRDLNQK</sequence>
<proteinExistence type="predicted"/>
<dbReference type="KEGG" id="bfo:118418166"/>
<dbReference type="PANTHER" id="PTHR37155:SF2">
    <property type="entry name" value="MUCIN 26B"/>
    <property type="match status" value="1"/>
</dbReference>
<keyword evidence="2" id="KW-1185">Reference proteome</keyword>
<dbReference type="AlphaFoldDB" id="A0A9J7MUZ9"/>
<name>A0A9J7MUZ9_BRAFL</name>